<dbReference type="GO" id="GO:0042744">
    <property type="term" value="P:hydrogen peroxide catabolic process"/>
    <property type="evidence" value="ECO:0007669"/>
    <property type="project" value="UniProtKB-KW"/>
</dbReference>
<dbReference type="PRINTS" id="PR00067">
    <property type="entry name" value="CATALASE"/>
</dbReference>
<name>A0A084G9G1_PSEDA</name>
<dbReference type="OMA" id="QVTWLFG"/>
<dbReference type="Pfam" id="PF00199">
    <property type="entry name" value="Catalase"/>
    <property type="match status" value="1"/>
</dbReference>
<feature type="domain" description="Catalase core" evidence="11">
    <location>
        <begin position="6"/>
        <end position="396"/>
    </location>
</feature>
<evidence type="ECO:0000256" key="8">
    <source>
        <dbReference type="ARBA" id="ARBA00044729"/>
    </source>
</evidence>
<evidence type="ECO:0000313" key="13">
    <source>
        <dbReference type="Proteomes" id="UP000028545"/>
    </source>
</evidence>
<dbReference type="GO" id="GO:0005777">
    <property type="term" value="C:peroxisome"/>
    <property type="evidence" value="ECO:0007669"/>
    <property type="project" value="TreeGrafter"/>
</dbReference>
<dbReference type="Proteomes" id="UP000028545">
    <property type="component" value="Unassembled WGS sequence"/>
</dbReference>
<dbReference type="OrthoDB" id="6880011at2759"/>
<dbReference type="KEGG" id="sapo:SAPIO_CDS4185"/>
<dbReference type="InterPro" id="IPR024711">
    <property type="entry name" value="Catalase_clade1/3"/>
</dbReference>
<keyword evidence="4 10" id="KW-0479">Metal-binding</keyword>
<feature type="active site" evidence="9">
    <location>
        <position position="58"/>
    </location>
</feature>
<dbReference type="EMBL" id="JOWA01000090">
    <property type="protein sequence ID" value="KEZ43973.1"/>
    <property type="molecule type" value="Genomic_DNA"/>
</dbReference>
<dbReference type="PANTHER" id="PTHR11465:SF26">
    <property type="entry name" value="CATALASE 2"/>
    <property type="match status" value="1"/>
</dbReference>
<evidence type="ECO:0000256" key="4">
    <source>
        <dbReference type="ARBA" id="ARBA00022723"/>
    </source>
</evidence>
<evidence type="ECO:0000256" key="10">
    <source>
        <dbReference type="PIRSR" id="PIRSR038928-2"/>
    </source>
</evidence>
<feature type="binding site" description="axial binding residue" evidence="10">
    <location>
        <position position="341"/>
    </location>
    <ligand>
        <name>heme</name>
        <dbReference type="ChEBI" id="CHEBI:30413"/>
    </ligand>
    <ligandPart>
        <name>Fe</name>
        <dbReference type="ChEBI" id="CHEBI:18248"/>
    </ligandPart>
</feature>
<dbReference type="SUPFAM" id="SSF56634">
    <property type="entry name" value="Heme-dependent catalase-like"/>
    <property type="match status" value="1"/>
</dbReference>
<dbReference type="InterPro" id="IPR020835">
    <property type="entry name" value="Catalase_sf"/>
</dbReference>
<dbReference type="PIRSF" id="PIRSF038928">
    <property type="entry name" value="Catalase_clade1-3"/>
    <property type="match status" value="1"/>
</dbReference>
<dbReference type="Gene3D" id="2.40.180.10">
    <property type="entry name" value="Catalase core domain"/>
    <property type="match status" value="1"/>
</dbReference>
<sequence length="495" mass="56288">MPRVYTLAEGCPQRNNTDTVQLREEHNKPGGLVLLQSTQLIETLAHFARERIPERVVHAKAPGAYGEFVVTKDCSDITSASFLKEVGKKTKCMVRISTVGPERGSADTIRDVHGWAMKLYTDEGNLDWVFNNTPVFFIRDPVKFPSLNRSHKRHPATNRPDDGMFWDFHVGNPESIHQLMHLFSDRGVPASLRHMHAFSGYTYKLIKEDGSFKYIKVHIKTQLGNKTFDASTAKKVAGDNPDHLVQDLYDAIERGAYPKWTIPFQVMDPKDAENYRWNIFDMTKVWPHKDYPLREVGVLTLNENPKNYFVDIEQAAFSPSNIVPGWAPSADPMLQARMFAYPDAARYRLGTNYQMLATNRARCPVYCPYQRDGFMNFGDNYGDDPNYVGSMLRPVEFATGKNGPISTTTHEHERWIGEVVSYSSKFGKDDFTRATMLWHVLLREPGQDKRFIDNVASSVAGVHSKELRQKVYGLFNGVEPTLGERIEKATAQKLA</sequence>
<dbReference type="GO" id="GO:0046872">
    <property type="term" value="F:metal ion binding"/>
    <property type="evidence" value="ECO:0007669"/>
    <property type="project" value="UniProtKB-KW"/>
</dbReference>
<keyword evidence="3 10" id="KW-0349">Heme</keyword>
<feature type="active site" evidence="9">
    <location>
        <position position="131"/>
    </location>
</feature>
<organism evidence="12 13">
    <name type="scientific">Pseudallescheria apiosperma</name>
    <name type="common">Scedosporium apiospermum</name>
    <dbReference type="NCBI Taxonomy" id="563466"/>
    <lineage>
        <taxon>Eukaryota</taxon>
        <taxon>Fungi</taxon>
        <taxon>Dikarya</taxon>
        <taxon>Ascomycota</taxon>
        <taxon>Pezizomycotina</taxon>
        <taxon>Sordariomycetes</taxon>
        <taxon>Hypocreomycetidae</taxon>
        <taxon>Microascales</taxon>
        <taxon>Microascaceae</taxon>
        <taxon>Scedosporium</taxon>
    </lineage>
</organism>
<keyword evidence="13" id="KW-1185">Reference proteome</keyword>
<dbReference type="PANTHER" id="PTHR11465">
    <property type="entry name" value="CATALASE"/>
    <property type="match status" value="1"/>
</dbReference>
<dbReference type="GO" id="GO:0004096">
    <property type="term" value="F:catalase activity"/>
    <property type="evidence" value="ECO:0007669"/>
    <property type="project" value="UniProtKB-EC"/>
</dbReference>
<dbReference type="GO" id="GO:0042542">
    <property type="term" value="P:response to hydrogen peroxide"/>
    <property type="evidence" value="ECO:0007669"/>
    <property type="project" value="TreeGrafter"/>
</dbReference>
<dbReference type="InterPro" id="IPR011614">
    <property type="entry name" value="Catalase_core"/>
</dbReference>
<reference evidence="12 13" key="1">
    <citation type="journal article" date="2014" name="Genome Announc.">
        <title>Draft genome sequence of the pathogenic fungus Scedosporium apiospermum.</title>
        <authorList>
            <person name="Vandeputte P."/>
            <person name="Ghamrawi S."/>
            <person name="Rechenmann M."/>
            <person name="Iltis A."/>
            <person name="Giraud S."/>
            <person name="Fleury M."/>
            <person name="Thornton C."/>
            <person name="Delhaes L."/>
            <person name="Meyer W."/>
            <person name="Papon N."/>
            <person name="Bouchara J.P."/>
        </authorList>
    </citation>
    <scope>NUCLEOTIDE SEQUENCE [LARGE SCALE GENOMIC DNA]</scope>
    <source>
        <strain evidence="12 13">IHEM 14462</strain>
    </source>
</reference>
<evidence type="ECO:0000256" key="3">
    <source>
        <dbReference type="ARBA" id="ARBA00022617"/>
    </source>
</evidence>
<dbReference type="AlphaFoldDB" id="A0A084G9G1"/>
<keyword evidence="6 10" id="KW-0408">Iron</keyword>
<dbReference type="GO" id="GO:0005739">
    <property type="term" value="C:mitochondrion"/>
    <property type="evidence" value="ECO:0007669"/>
    <property type="project" value="TreeGrafter"/>
</dbReference>
<protein>
    <submittedName>
        <fullName evidence="12">Catalase</fullName>
        <ecNumber evidence="12">1.11.1.6</ecNumber>
    </submittedName>
</protein>
<comment type="cofactor">
    <cofactor evidence="10">
        <name>heme</name>
        <dbReference type="ChEBI" id="CHEBI:30413"/>
    </cofactor>
</comment>
<accession>A0A084G9G1</accession>
<dbReference type="InterPro" id="IPR010582">
    <property type="entry name" value="Catalase_immune_responsive"/>
</dbReference>
<dbReference type="Pfam" id="PF06628">
    <property type="entry name" value="Catalase-rel"/>
    <property type="match status" value="1"/>
</dbReference>
<comment type="similarity">
    <text evidence="1">Belongs to the catalase family.</text>
</comment>
<dbReference type="GeneID" id="27723257"/>
<dbReference type="FunFam" id="2.40.180.10:FF:000001">
    <property type="entry name" value="Catalase"/>
    <property type="match status" value="1"/>
</dbReference>
<evidence type="ECO:0000256" key="7">
    <source>
        <dbReference type="ARBA" id="ARBA00023324"/>
    </source>
</evidence>
<evidence type="ECO:0000256" key="9">
    <source>
        <dbReference type="PIRSR" id="PIRSR038928-1"/>
    </source>
</evidence>
<evidence type="ECO:0000313" key="12">
    <source>
        <dbReference type="EMBL" id="KEZ43973.1"/>
    </source>
</evidence>
<evidence type="ECO:0000256" key="5">
    <source>
        <dbReference type="ARBA" id="ARBA00023002"/>
    </source>
</evidence>
<dbReference type="HOGENOM" id="CLU_010645_2_0_1"/>
<proteinExistence type="inferred from homology"/>
<dbReference type="CDD" id="cd08157">
    <property type="entry name" value="catalase_fungal"/>
    <property type="match status" value="1"/>
</dbReference>
<dbReference type="PROSITE" id="PS51402">
    <property type="entry name" value="CATALASE_3"/>
    <property type="match status" value="1"/>
</dbReference>
<keyword evidence="2 12" id="KW-0575">Peroxidase</keyword>
<comment type="function">
    <text evidence="8">Catalyzes the degradation of hydrogen peroxide (H(2)O(2)) generated by peroxisomal oxidases to water and oxygen, thereby protecting cells from the toxic effects of hydrogen peroxide.</text>
</comment>
<dbReference type="RefSeq" id="XP_016643772.1">
    <property type="nucleotide sequence ID" value="XM_016786796.1"/>
</dbReference>
<dbReference type="VEuPathDB" id="FungiDB:SAPIO_CDS4185"/>
<evidence type="ECO:0000256" key="2">
    <source>
        <dbReference type="ARBA" id="ARBA00022559"/>
    </source>
</evidence>
<dbReference type="InterPro" id="IPR018028">
    <property type="entry name" value="Catalase"/>
</dbReference>
<dbReference type="EC" id="1.11.1.6" evidence="12"/>
<dbReference type="SMART" id="SM01060">
    <property type="entry name" value="Catalase"/>
    <property type="match status" value="1"/>
</dbReference>
<keyword evidence="7" id="KW-0376">Hydrogen peroxide</keyword>
<keyword evidence="5 12" id="KW-0560">Oxidoreductase</keyword>
<dbReference type="GO" id="GO:0020037">
    <property type="term" value="F:heme binding"/>
    <property type="evidence" value="ECO:0007669"/>
    <property type="project" value="InterPro"/>
</dbReference>
<gene>
    <name evidence="12" type="ORF">SAPIO_CDS4185</name>
</gene>
<comment type="caution">
    <text evidence="12">The sequence shown here is derived from an EMBL/GenBank/DDBJ whole genome shotgun (WGS) entry which is preliminary data.</text>
</comment>
<evidence type="ECO:0000256" key="6">
    <source>
        <dbReference type="ARBA" id="ARBA00023004"/>
    </source>
</evidence>
<evidence type="ECO:0000259" key="11">
    <source>
        <dbReference type="SMART" id="SM01060"/>
    </source>
</evidence>
<evidence type="ECO:0000256" key="1">
    <source>
        <dbReference type="ARBA" id="ARBA00005329"/>
    </source>
</evidence>